<reference evidence="1" key="2">
    <citation type="journal article" date="2015" name="Data Brief">
        <title>Shoot transcriptome of the giant reed, Arundo donax.</title>
        <authorList>
            <person name="Barrero R.A."/>
            <person name="Guerrero F.D."/>
            <person name="Moolhuijzen P."/>
            <person name="Goolsby J.A."/>
            <person name="Tidwell J."/>
            <person name="Bellgard S.E."/>
            <person name="Bellgard M.I."/>
        </authorList>
    </citation>
    <scope>NUCLEOTIDE SEQUENCE</scope>
    <source>
        <tissue evidence="1">Shoot tissue taken approximately 20 cm above the soil surface</tissue>
    </source>
</reference>
<protein>
    <submittedName>
        <fullName evidence="1">ATCBL3</fullName>
    </submittedName>
</protein>
<dbReference type="AlphaFoldDB" id="A0A0A9EPI6"/>
<name>A0A0A9EPI6_ARUDO</name>
<proteinExistence type="predicted"/>
<organism evidence="1">
    <name type="scientific">Arundo donax</name>
    <name type="common">Giant reed</name>
    <name type="synonym">Donax arundinaceus</name>
    <dbReference type="NCBI Taxonomy" id="35708"/>
    <lineage>
        <taxon>Eukaryota</taxon>
        <taxon>Viridiplantae</taxon>
        <taxon>Streptophyta</taxon>
        <taxon>Embryophyta</taxon>
        <taxon>Tracheophyta</taxon>
        <taxon>Spermatophyta</taxon>
        <taxon>Magnoliopsida</taxon>
        <taxon>Liliopsida</taxon>
        <taxon>Poales</taxon>
        <taxon>Poaceae</taxon>
        <taxon>PACMAD clade</taxon>
        <taxon>Arundinoideae</taxon>
        <taxon>Arundineae</taxon>
        <taxon>Arundo</taxon>
    </lineage>
</organism>
<reference evidence="1" key="1">
    <citation type="submission" date="2014-09" db="EMBL/GenBank/DDBJ databases">
        <authorList>
            <person name="Magalhaes I.L.F."/>
            <person name="Oliveira U."/>
            <person name="Santos F.R."/>
            <person name="Vidigal T.H.D.A."/>
            <person name="Brescovit A.D."/>
            <person name="Santos A.J."/>
        </authorList>
    </citation>
    <scope>NUCLEOTIDE SEQUENCE</scope>
    <source>
        <tissue evidence="1">Shoot tissue taken approximately 20 cm above the soil surface</tissue>
    </source>
</reference>
<dbReference type="EMBL" id="GBRH01195281">
    <property type="protein sequence ID" value="JAE02615.1"/>
    <property type="molecule type" value="Transcribed_RNA"/>
</dbReference>
<accession>A0A0A9EPI6</accession>
<evidence type="ECO:0000313" key="1">
    <source>
        <dbReference type="EMBL" id="JAE02615.1"/>
    </source>
</evidence>
<sequence length="94" mass="10581">MKDQWILDGTNPVLLLTCSRPQLSRLIRKQCHCARRVSFNARGLITGMRIAFIHSITVRTLCASMTATSSRIIPLIRLGYIRLFFISTSSPNCA</sequence>